<evidence type="ECO:0000256" key="2">
    <source>
        <dbReference type="SAM" id="Phobius"/>
    </source>
</evidence>
<keyword evidence="2" id="KW-0812">Transmembrane</keyword>
<sequence length="914" mass="101260">MTESSGPQRLRLRDFEVVVLSCGNQHQKLREDELLSKITQIPQVQARSGWIGGLYKSEIPIVRGGVESHPELALPILYKIYRYFETLPEAQWPIGKNGLPKEPRKSSLLPLKHGFTISHMKMCNLSLRGLLVRSGVSGLPSQDKWIKEGHAKSWWRKLFHISKYEKGTRKFAGEIEIDGKAVSVTLRCPAPDKVNPLTNKVKPKKQLLAEEKLKRILPEAVSVSSNTIWGLDPGRSDLFCATNNKGDSIHCHTAEFREDAYFKKSNQKHTTWTRARDDISRAYADMPRKKTVLLDQLESYGQFALARVDDLLRFSIQNPYRQLRFKRFIFAQKKLAKLAKQFAQEPDVLVGFGDWSNQDSGIIKSCPSGPVLKVMKKQVSHKHVRRFDKETGSKEIRFAKVKIHIFLRLLHPSDILSAKRNKTIYQFPDVADGCGAWMKIQANSSSDQATTMLQPEQSFSNSAVRSNSLSPETVTSPQTANAEVSGAPHVDSRGSTTWAISLRSVIILLVLINIASVGVVTVWLGIDTNSKSISKSSDEASRSIQALGKARLKDASGTIVTALPYLEPNQISGTSGTNFNQYHFLVRRVRCEVINYLLPPETPTATTSGASIGMYPNSSSRSFLNHMTLAKDSIIGGPGQATSLYLTVFNNATCQQMCRTSNTQGRVYGYWWDETTLKVANPTPMINTTIPLGTENFVAVPKGSAVLSDIRVVFNLPIQIMYLSVYSPSGSFIATSSITFLLRDFCSLLDTVKASLTPNTLTYILTTKQQGQVVGISGLGNSTMQLQALFGGSKIKTIFEYPLEQYPTLNTSAALLYQYSGNNLSTTIEDASFEMDNFMFHVTTVQIYNFRYLVVVGAPPSDFVGDTALLAETLRRDGARSSLIVIIAAIVLALVMSGISVVSVWVFVSSPLLV</sequence>
<dbReference type="Proteomes" id="UP000070544">
    <property type="component" value="Unassembled WGS sequence"/>
</dbReference>
<organism evidence="3 4">
    <name type="scientific">Gonapodya prolifera (strain JEL478)</name>
    <name type="common">Monoblepharis prolifera</name>
    <dbReference type="NCBI Taxonomy" id="1344416"/>
    <lineage>
        <taxon>Eukaryota</taxon>
        <taxon>Fungi</taxon>
        <taxon>Fungi incertae sedis</taxon>
        <taxon>Chytridiomycota</taxon>
        <taxon>Chytridiomycota incertae sedis</taxon>
        <taxon>Monoblepharidomycetes</taxon>
        <taxon>Monoblepharidales</taxon>
        <taxon>Gonapodyaceae</taxon>
        <taxon>Gonapodya</taxon>
    </lineage>
</organism>
<evidence type="ECO:0000313" key="4">
    <source>
        <dbReference type="Proteomes" id="UP000070544"/>
    </source>
</evidence>
<gene>
    <name evidence="3" type="ORF">M427DRAFT_44955</name>
</gene>
<keyword evidence="2" id="KW-1133">Transmembrane helix</keyword>
<name>A0A139ACY0_GONPJ</name>
<feature type="compositionally biased region" description="Polar residues" evidence="1">
    <location>
        <begin position="447"/>
        <end position="482"/>
    </location>
</feature>
<dbReference type="AlphaFoldDB" id="A0A139ACY0"/>
<protein>
    <submittedName>
        <fullName evidence="3">Uncharacterized protein</fullName>
    </submittedName>
</protein>
<accession>A0A139ACY0</accession>
<keyword evidence="4" id="KW-1185">Reference proteome</keyword>
<feature type="region of interest" description="Disordered" evidence="1">
    <location>
        <begin position="447"/>
        <end position="493"/>
    </location>
</feature>
<evidence type="ECO:0000313" key="3">
    <source>
        <dbReference type="EMBL" id="KXS14529.1"/>
    </source>
</evidence>
<evidence type="ECO:0000256" key="1">
    <source>
        <dbReference type="SAM" id="MobiDB-lite"/>
    </source>
</evidence>
<dbReference type="OrthoDB" id="102943at2759"/>
<keyword evidence="2" id="KW-0472">Membrane</keyword>
<proteinExistence type="predicted"/>
<dbReference type="EMBL" id="KQ965768">
    <property type="protein sequence ID" value="KXS14529.1"/>
    <property type="molecule type" value="Genomic_DNA"/>
</dbReference>
<reference evidence="3 4" key="1">
    <citation type="journal article" date="2015" name="Genome Biol. Evol.">
        <title>Phylogenomic analyses indicate that early fungi evolved digesting cell walls of algal ancestors of land plants.</title>
        <authorList>
            <person name="Chang Y."/>
            <person name="Wang S."/>
            <person name="Sekimoto S."/>
            <person name="Aerts A.L."/>
            <person name="Choi C."/>
            <person name="Clum A."/>
            <person name="LaButti K.M."/>
            <person name="Lindquist E.A."/>
            <person name="Yee Ngan C."/>
            <person name="Ohm R.A."/>
            <person name="Salamov A.A."/>
            <person name="Grigoriev I.V."/>
            <person name="Spatafora J.W."/>
            <person name="Berbee M.L."/>
        </authorList>
    </citation>
    <scope>NUCLEOTIDE SEQUENCE [LARGE SCALE GENOMIC DNA]</scope>
    <source>
        <strain evidence="3 4">JEL478</strain>
    </source>
</reference>
<feature type="transmembrane region" description="Helical" evidence="2">
    <location>
        <begin position="505"/>
        <end position="526"/>
    </location>
</feature>
<feature type="transmembrane region" description="Helical" evidence="2">
    <location>
        <begin position="883"/>
        <end position="908"/>
    </location>
</feature>